<comment type="caution">
    <text evidence="1">The sequence shown here is derived from an EMBL/GenBank/DDBJ whole genome shotgun (WGS) entry which is preliminary data.</text>
</comment>
<dbReference type="SUPFAM" id="SSF48371">
    <property type="entry name" value="ARM repeat"/>
    <property type="match status" value="1"/>
</dbReference>
<organism evidence="1 2">
    <name type="scientific">Methanofervidicoccus abyssi</name>
    <dbReference type="NCBI Taxonomy" id="2082189"/>
    <lineage>
        <taxon>Archaea</taxon>
        <taxon>Methanobacteriati</taxon>
        <taxon>Methanobacteriota</taxon>
        <taxon>Methanomada group</taxon>
        <taxon>Methanococci</taxon>
        <taxon>Methanococcales</taxon>
        <taxon>Methanofervidicoccus</taxon>
    </lineage>
</organism>
<dbReference type="InterPro" id="IPR016024">
    <property type="entry name" value="ARM-type_fold"/>
</dbReference>
<dbReference type="Gene3D" id="1.25.10.10">
    <property type="entry name" value="Leucine-rich Repeat Variant"/>
    <property type="match status" value="1"/>
</dbReference>
<proteinExistence type="predicted"/>
<dbReference type="InterPro" id="IPR011989">
    <property type="entry name" value="ARM-like"/>
</dbReference>
<accession>A0A401HQL2</accession>
<keyword evidence="2" id="KW-1185">Reference proteome</keyword>
<dbReference type="AlphaFoldDB" id="A0A401HQL2"/>
<protein>
    <submittedName>
        <fullName evidence="1">Uncharacterized protein</fullName>
    </submittedName>
</protein>
<dbReference type="EMBL" id="BFAX01000003">
    <property type="protein sequence ID" value="GBF36529.1"/>
    <property type="molecule type" value="Genomic_DNA"/>
</dbReference>
<reference evidence="1 2" key="1">
    <citation type="journal article" date="2019" name="Int. J. Syst. Evol. Microbiol.">
        <title>Methanofervidicoccus abyssi gen. nov., sp. nov., a hydrogenotrophic methanogen, isolated from a hydrothermal vent chimney in the Mid-Cayman Spreading Center, the Caribbean Sea.</title>
        <authorList>
            <person name="Sakai S."/>
            <person name="Takaki Y."/>
            <person name="Miyazaki M."/>
            <person name="Ogawara M."/>
            <person name="Yanagawa K."/>
            <person name="Miyazaki J."/>
            <person name="Takai K."/>
        </authorList>
    </citation>
    <scope>NUCLEOTIDE SEQUENCE [LARGE SCALE GENOMIC DNA]</scope>
    <source>
        <strain evidence="1 2">HHB</strain>
    </source>
</reference>
<name>A0A401HQL2_9EURY</name>
<evidence type="ECO:0000313" key="1">
    <source>
        <dbReference type="EMBL" id="GBF36529.1"/>
    </source>
</evidence>
<dbReference type="Proteomes" id="UP000290527">
    <property type="component" value="Unassembled WGS sequence"/>
</dbReference>
<gene>
    <name evidence="1" type="ORF">MHHB_P0759</name>
</gene>
<sequence length="1034" mass="122880">MISKNGGFFMNAYNYNTSANRELSQLFLEYYKQDWKKRSEAARILGYINDQETIEKLTPYIVELALDTNRFIRINLAHSLKKIVLEYNIVNEDIFFLLYSLAYDSYEPVSSLMINIIKSMEDYKVIKFVSSISKKLGSSNNYEILYSLVSIGLISSITPEYLVDALPKLMLLANTNRYKIIQIIAVEILGEFKSLNREYLTELYYFYYIRYRYKEIFQNLRGDDFNKYFDKIKYYDIYLKKNVSKDDIVEVINTIKDSKYEYDDTLKTLKMSILYTHFKPLRELLNEDENLGKVLLEEVLNNIESDNFLVKLSAILLFSKIITVEKVYKNLSKNDIDNFFKVIEDNLVKGNYLLKGFSLEALCNLVKWGNSQYMLKKIEEVIDKVDMEKVMSEGYLCYYYGIYLMYYFKKLQCISARHSPNITKELLEKFRDLGLYKLQELIKSIYLGIKKREWLDRFYSGKFLGNILCSRIRYNPQMFEIVNRLLYDSNYLNRNIGIWLFRLIIEIEDKPPSNINPIIKTTFLFDDWYFGTRVEYLLFYSTLISKFPKNIQVNSIKTGLISTILTKCLTDKNRFIKYISRELFYKLVDDVSEYFELLDYHNRESEERISIIDKYIRYPETRKAAIMLIKNELERYIKNKKGDKKYIETLLRIIYNNICEETIYVLFEIIKLKKRNFPLSAEIVKSYIERYPKLPRTMADVLYKFVNEHVFRIRCIHLLEVLAYVEERIIIQRRILNRIKELVVYADSYSQDIKIAMKILNRIEEPECKAIVEEKERIFSKYFKDGFIEIHLNSVEIRYIPVLDIIEIMNSENTPISEIIIQILESEGMTIPKIMVLDYFINEIISDDNLLDEILSIKNIFDILAKLAILPGYSLISKKALTILEEISIKKSDWLKDNLISNFDKKSTPSLIKRLLKSVSSPFVELEIIEAYNYLIDKNMLKCSESKNMKKGLYRVIHDTYSEQPWVIFRKIVDIVKKCPELKEDREFLNVLSKKIMNFIEWETSPTAKTYLLSILEKLHEEEIEYVEKETINL</sequence>
<evidence type="ECO:0000313" key="2">
    <source>
        <dbReference type="Proteomes" id="UP000290527"/>
    </source>
</evidence>